<evidence type="ECO:0000313" key="6">
    <source>
        <dbReference type="Proteomes" id="UP001232245"/>
    </source>
</evidence>
<name>A0ABT9YUZ7_9BACI</name>
<dbReference type="Pfam" id="PF13377">
    <property type="entry name" value="Peripla_BP_3"/>
    <property type="match status" value="1"/>
</dbReference>
<keyword evidence="2" id="KW-0238">DNA-binding</keyword>
<dbReference type="PROSITE" id="PS00356">
    <property type="entry name" value="HTH_LACI_1"/>
    <property type="match status" value="1"/>
</dbReference>
<dbReference type="PANTHER" id="PTHR30146:SF149">
    <property type="entry name" value="HTH-TYPE TRANSCRIPTIONAL REGULATOR EBGR"/>
    <property type="match status" value="1"/>
</dbReference>
<evidence type="ECO:0000256" key="3">
    <source>
        <dbReference type="ARBA" id="ARBA00023163"/>
    </source>
</evidence>
<protein>
    <submittedName>
        <fullName evidence="5">LacI family transcriptional regulator</fullName>
    </submittedName>
</protein>
<dbReference type="InterPro" id="IPR000843">
    <property type="entry name" value="HTH_LacI"/>
</dbReference>
<dbReference type="Gene3D" id="1.10.260.40">
    <property type="entry name" value="lambda repressor-like DNA-binding domains"/>
    <property type="match status" value="1"/>
</dbReference>
<evidence type="ECO:0000256" key="1">
    <source>
        <dbReference type="ARBA" id="ARBA00023015"/>
    </source>
</evidence>
<accession>A0ABT9YUZ7</accession>
<dbReference type="SUPFAM" id="SSF53822">
    <property type="entry name" value="Periplasmic binding protein-like I"/>
    <property type="match status" value="1"/>
</dbReference>
<evidence type="ECO:0000259" key="4">
    <source>
        <dbReference type="PROSITE" id="PS50932"/>
    </source>
</evidence>
<keyword evidence="1" id="KW-0805">Transcription regulation</keyword>
<comment type="caution">
    <text evidence="5">The sequence shown here is derived from an EMBL/GenBank/DDBJ whole genome shotgun (WGS) entry which is preliminary data.</text>
</comment>
<dbReference type="EMBL" id="JAUSTZ010000001">
    <property type="protein sequence ID" value="MDQ0223812.1"/>
    <property type="molecule type" value="Genomic_DNA"/>
</dbReference>
<keyword evidence="6" id="KW-1185">Reference proteome</keyword>
<dbReference type="CDD" id="cd01544">
    <property type="entry name" value="PBP1_GalR"/>
    <property type="match status" value="1"/>
</dbReference>
<sequence length="336" mass="37909">MTTIKEIAAQANVSSSTVSRVLNNDPTISVTAETRNRILEVSKELGYKTVRKRKTEQKRARTTSPRIGIFLTHTLEEQEDGVDDPFFTSIRQGVESECINRGIFTNKVIRYVEKCEQIIDEIDGLIVIGSMELNEIHRIEGCTDNIVFIDGSPNEDKYDSIVIDFEKATLTALTHLLEQGYQKIGYIGGRLRMAEQIIEDKRHSTFIKKMKSKGLYDEDFVLIGEYTMTQGYEMMKEAIKKGKLPEAFFVGSDSMAIGAMRAIHEANLKIPEDIAIVGFNDIQMARFASTPLTTVKVFTEQMGRLGVQMLLDRLAGRELPLKVIVPTKLMLRDSTK</sequence>
<evidence type="ECO:0000313" key="5">
    <source>
        <dbReference type="EMBL" id="MDQ0223812.1"/>
    </source>
</evidence>
<feature type="domain" description="HTH lacI-type" evidence="4">
    <location>
        <begin position="2"/>
        <end position="58"/>
    </location>
</feature>
<dbReference type="CDD" id="cd01392">
    <property type="entry name" value="HTH_LacI"/>
    <property type="match status" value="1"/>
</dbReference>
<dbReference type="InterPro" id="IPR028082">
    <property type="entry name" value="Peripla_BP_I"/>
</dbReference>
<dbReference type="Pfam" id="PF00356">
    <property type="entry name" value="LacI"/>
    <property type="match status" value="1"/>
</dbReference>
<dbReference type="InterPro" id="IPR010982">
    <property type="entry name" value="Lambda_DNA-bd_dom_sf"/>
</dbReference>
<dbReference type="SMART" id="SM00354">
    <property type="entry name" value="HTH_LACI"/>
    <property type="match status" value="1"/>
</dbReference>
<dbReference type="Proteomes" id="UP001232245">
    <property type="component" value="Unassembled WGS sequence"/>
</dbReference>
<dbReference type="RefSeq" id="WP_145580773.1">
    <property type="nucleotide sequence ID" value="NZ_CADEPK010000227.1"/>
</dbReference>
<dbReference type="PANTHER" id="PTHR30146">
    <property type="entry name" value="LACI-RELATED TRANSCRIPTIONAL REPRESSOR"/>
    <property type="match status" value="1"/>
</dbReference>
<gene>
    <name evidence="5" type="ORF">J2S02_000134</name>
</gene>
<dbReference type="SUPFAM" id="SSF47413">
    <property type="entry name" value="lambda repressor-like DNA-binding domains"/>
    <property type="match status" value="1"/>
</dbReference>
<dbReference type="Gene3D" id="3.40.50.2300">
    <property type="match status" value="2"/>
</dbReference>
<reference evidence="5 6" key="1">
    <citation type="submission" date="2023-07" db="EMBL/GenBank/DDBJ databases">
        <title>Genomic Encyclopedia of Type Strains, Phase IV (KMG-IV): sequencing the most valuable type-strain genomes for metagenomic binning, comparative biology and taxonomic classification.</title>
        <authorList>
            <person name="Goeker M."/>
        </authorList>
    </citation>
    <scope>NUCLEOTIDE SEQUENCE [LARGE SCALE GENOMIC DNA]</scope>
    <source>
        <strain evidence="5 6">DSM 17723</strain>
    </source>
</reference>
<evidence type="ECO:0000256" key="2">
    <source>
        <dbReference type="ARBA" id="ARBA00023125"/>
    </source>
</evidence>
<dbReference type="PROSITE" id="PS50932">
    <property type="entry name" value="HTH_LACI_2"/>
    <property type="match status" value="1"/>
</dbReference>
<dbReference type="InterPro" id="IPR046335">
    <property type="entry name" value="LacI/GalR-like_sensor"/>
</dbReference>
<organism evidence="5 6">
    <name type="scientific">Metabacillus niabensis</name>
    <dbReference type="NCBI Taxonomy" id="324854"/>
    <lineage>
        <taxon>Bacteria</taxon>
        <taxon>Bacillati</taxon>
        <taxon>Bacillota</taxon>
        <taxon>Bacilli</taxon>
        <taxon>Bacillales</taxon>
        <taxon>Bacillaceae</taxon>
        <taxon>Metabacillus</taxon>
    </lineage>
</organism>
<proteinExistence type="predicted"/>
<keyword evidence="3" id="KW-0804">Transcription</keyword>
<dbReference type="PRINTS" id="PR00036">
    <property type="entry name" value="HTHLACI"/>
</dbReference>